<comment type="caution">
    <text evidence="2">The sequence shown here is derived from an EMBL/GenBank/DDBJ whole genome shotgun (WGS) entry which is preliminary data.</text>
</comment>
<feature type="compositionally biased region" description="Acidic residues" evidence="1">
    <location>
        <begin position="27"/>
        <end position="38"/>
    </location>
</feature>
<dbReference type="AlphaFoldDB" id="A0AAD5FA21"/>
<organism evidence="2 3">
    <name type="scientific">Silurus asotus</name>
    <name type="common">Amur catfish</name>
    <name type="synonym">Parasilurus asotus</name>
    <dbReference type="NCBI Taxonomy" id="30991"/>
    <lineage>
        <taxon>Eukaryota</taxon>
        <taxon>Metazoa</taxon>
        <taxon>Chordata</taxon>
        <taxon>Craniata</taxon>
        <taxon>Vertebrata</taxon>
        <taxon>Euteleostomi</taxon>
        <taxon>Actinopterygii</taxon>
        <taxon>Neopterygii</taxon>
        <taxon>Teleostei</taxon>
        <taxon>Ostariophysi</taxon>
        <taxon>Siluriformes</taxon>
        <taxon>Siluridae</taxon>
        <taxon>Silurus</taxon>
    </lineage>
</organism>
<dbReference type="Proteomes" id="UP001205998">
    <property type="component" value="Unassembled WGS sequence"/>
</dbReference>
<keyword evidence="3" id="KW-1185">Reference proteome</keyword>
<gene>
    <name evidence="2" type="ORF">C0J50_12346</name>
</gene>
<proteinExistence type="predicted"/>
<sequence>MTTPNYPGVSYPERFGLCGGGNQPVEHDEDEDEDKTLM</sequence>
<protein>
    <submittedName>
        <fullName evidence="2">Uncharacterized protein</fullName>
    </submittedName>
</protein>
<feature type="region of interest" description="Disordered" evidence="1">
    <location>
        <begin position="1"/>
        <end position="38"/>
    </location>
</feature>
<reference evidence="2" key="1">
    <citation type="submission" date="2018-07" db="EMBL/GenBank/DDBJ databases">
        <title>Comparative genomics of catfishes provides insights into carnivory and benthic adaptation.</title>
        <authorList>
            <person name="Zhang Y."/>
            <person name="Wang D."/>
            <person name="Peng Z."/>
            <person name="Zheng S."/>
            <person name="Shao F."/>
            <person name="Tao W."/>
        </authorList>
    </citation>
    <scope>NUCLEOTIDE SEQUENCE</scope>
    <source>
        <strain evidence="2">Chongqing</strain>
    </source>
</reference>
<evidence type="ECO:0000313" key="2">
    <source>
        <dbReference type="EMBL" id="KAI5607962.1"/>
    </source>
</evidence>
<evidence type="ECO:0000256" key="1">
    <source>
        <dbReference type="SAM" id="MobiDB-lite"/>
    </source>
</evidence>
<accession>A0AAD5FA21</accession>
<name>A0AAD5FA21_SILAS</name>
<dbReference type="EMBL" id="MU586882">
    <property type="protein sequence ID" value="KAI5607962.1"/>
    <property type="molecule type" value="Genomic_DNA"/>
</dbReference>
<evidence type="ECO:0000313" key="3">
    <source>
        <dbReference type="Proteomes" id="UP001205998"/>
    </source>
</evidence>